<evidence type="ECO:0000313" key="2">
    <source>
        <dbReference type="EMBL" id="PCG81081.1"/>
    </source>
</evidence>
<dbReference type="PROSITE" id="PS51450">
    <property type="entry name" value="LRR"/>
    <property type="match status" value="1"/>
</dbReference>
<name>A0A2A4KA31_HELVI</name>
<dbReference type="Gene3D" id="3.80.10.10">
    <property type="entry name" value="Ribonuclease Inhibitor"/>
    <property type="match status" value="1"/>
</dbReference>
<gene>
    <name evidence="2" type="ORF">B5V51_1</name>
</gene>
<dbReference type="Pfam" id="PF13516">
    <property type="entry name" value="LRR_6"/>
    <property type="match status" value="2"/>
</dbReference>
<dbReference type="InterPro" id="IPR032675">
    <property type="entry name" value="LRR_dom_sf"/>
</dbReference>
<evidence type="ECO:0000256" key="1">
    <source>
        <dbReference type="SAM" id="MobiDB-lite"/>
    </source>
</evidence>
<organism evidence="2">
    <name type="scientific">Heliothis virescens</name>
    <name type="common">Tobacco budworm moth</name>
    <dbReference type="NCBI Taxonomy" id="7102"/>
    <lineage>
        <taxon>Eukaryota</taxon>
        <taxon>Metazoa</taxon>
        <taxon>Ecdysozoa</taxon>
        <taxon>Arthropoda</taxon>
        <taxon>Hexapoda</taxon>
        <taxon>Insecta</taxon>
        <taxon>Pterygota</taxon>
        <taxon>Neoptera</taxon>
        <taxon>Endopterygota</taxon>
        <taxon>Lepidoptera</taxon>
        <taxon>Glossata</taxon>
        <taxon>Ditrysia</taxon>
        <taxon>Noctuoidea</taxon>
        <taxon>Noctuidae</taxon>
        <taxon>Heliothinae</taxon>
        <taxon>Heliothis</taxon>
    </lineage>
</organism>
<dbReference type="AlphaFoldDB" id="A0A2A4KA31"/>
<dbReference type="PANTHER" id="PTHR46984">
    <property type="entry name" value="LEUCINE-RICH REPEAT-CONTAINING PROTEIN 71"/>
    <property type="match status" value="1"/>
</dbReference>
<dbReference type="InterPro" id="IPR001611">
    <property type="entry name" value="Leu-rich_rpt"/>
</dbReference>
<dbReference type="SUPFAM" id="SSF52047">
    <property type="entry name" value="RNI-like"/>
    <property type="match status" value="1"/>
</dbReference>
<protein>
    <submittedName>
        <fullName evidence="2">Uncharacterized protein</fullName>
    </submittedName>
</protein>
<dbReference type="EMBL" id="NWSH01000001">
    <property type="protein sequence ID" value="PCG81081.1"/>
    <property type="molecule type" value="Genomic_DNA"/>
</dbReference>
<proteinExistence type="predicted"/>
<comment type="caution">
    <text evidence="2">The sequence shown here is derived from an EMBL/GenBank/DDBJ whole genome shotgun (WGS) entry which is preliminary data.</text>
</comment>
<dbReference type="InterPro" id="IPR053040">
    <property type="entry name" value="LRR-containing_protein_71"/>
</dbReference>
<dbReference type="SMART" id="SM00368">
    <property type="entry name" value="LRR_RI"/>
    <property type="match status" value="3"/>
</dbReference>
<dbReference type="STRING" id="7102.A0A2A4KA31"/>
<accession>A0A2A4KA31</accession>
<feature type="region of interest" description="Disordered" evidence="1">
    <location>
        <begin position="320"/>
        <end position="340"/>
    </location>
</feature>
<dbReference type="PANTHER" id="PTHR46984:SF1">
    <property type="entry name" value="LEUCINE-RICH REPEAT-CONTAINING PROTEIN 71"/>
    <property type="match status" value="1"/>
</dbReference>
<feature type="compositionally biased region" description="Polar residues" evidence="1">
    <location>
        <begin position="329"/>
        <end position="339"/>
    </location>
</feature>
<sequence length="493" mass="56016">MLAAQSFRSLPSYKSFKSSKSHVSSDVLSDSDFEFCLSEVFKRYNCPVAVVVGKEYIIRGDRKGLKTRESKLKYRRITAPPVIPDASSIQTFYGPEEGITLELIAKYDHGHLIELKISDFKKIIIPGISLKLLGLIIKNYTQLNKFTIKNSYIDKYAVLEIGKILNRSTITELCLDDCPLHEANYEILLGQRNSCLKALSLCRCRINDEMCKRLAAKLHFREHAEHCLVTLSLSSNDISDAGAIYFAEALRSNRHLRYLNLADNSISDEGASHLLNKLVKFPLTDAEDRARRHRHMIYLRMKHKLYLECLRNMEVSSAAPSIHTRRSTSSKQRAGTSRKSISHVKRKSFQKIEHEKSTTNEENMNMKADLIARQLAGPFLDPFCPSSIKIEDGIPYCVGNFVLCYLNIAYNDLTYFSITKLLSVVEYQHVHLQSDDCGLMRVLVYGNPLPTKCVELANVQKLLNDNMSRAQHKLRATSKISKTSKSELVLLSK</sequence>
<reference evidence="2" key="1">
    <citation type="submission" date="2017-09" db="EMBL/GenBank/DDBJ databases">
        <title>Contemporary evolution of a Lepidopteran species, Heliothis virescens, in response to modern agricultural practices.</title>
        <authorList>
            <person name="Fritz M.L."/>
            <person name="Deyonke A.M."/>
            <person name="Papanicolaou A."/>
            <person name="Micinski S."/>
            <person name="Westbrook J."/>
            <person name="Gould F."/>
        </authorList>
    </citation>
    <scope>NUCLEOTIDE SEQUENCE [LARGE SCALE GENOMIC DNA]</scope>
    <source>
        <strain evidence="2">HvINT-</strain>
        <tissue evidence="2">Whole body</tissue>
    </source>
</reference>